<keyword evidence="9" id="KW-0067">ATP-binding</keyword>
<evidence type="ECO:0000256" key="2">
    <source>
        <dbReference type="ARBA" id="ARBA00007025"/>
    </source>
</evidence>
<dbReference type="SMART" id="SM00184">
    <property type="entry name" value="RING"/>
    <property type="match status" value="1"/>
</dbReference>
<comment type="subcellular location">
    <subcellularLocation>
        <location evidence="1">Nucleus</location>
    </subcellularLocation>
</comment>
<dbReference type="GO" id="GO:0008094">
    <property type="term" value="F:ATP-dependent activity, acting on DNA"/>
    <property type="evidence" value="ECO:0007669"/>
    <property type="project" value="TreeGrafter"/>
</dbReference>
<dbReference type="STRING" id="71717.A0A4Y7TW04"/>
<feature type="compositionally biased region" description="Polar residues" evidence="13">
    <location>
        <begin position="293"/>
        <end position="305"/>
    </location>
</feature>
<dbReference type="Pfam" id="PF00645">
    <property type="entry name" value="zf-PARP"/>
    <property type="match status" value="1"/>
</dbReference>
<dbReference type="SUPFAM" id="SSF57716">
    <property type="entry name" value="Glucocorticoid receptor-like (DNA-binding domain)"/>
    <property type="match status" value="1"/>
</dbReference>
<dbReference type="Gene3D" id="3.40.50.10810">
    <property type="entry name" value="Tandem AAA-ATPase domain"/>
    <property type="match status" value="1"/>
</dbReference>
<dbReference type="SMART" id="SM00490">
    <property type="entry name" value="HELICc"/>
    <property type="match status" value="1"/>
</dbReference>
<evidence type="ECO:0000256" key="10">
    <source>
        <dbReference type="ARBA" id="ARBA00023242"/>
    </source>
</evidence>
<evidence type="ECO:0000256" key="9">
    <source>
        <dbReference type="ARBA" id="ARBA00022840"/>
    </source>
</evidence>
<evidence type="ECO:0000313" key="17">
    <source>
        <dbReference type="EMBL" id="TEB38360.1"/>
    </source>
</evidence>
<dbReference type="OrthoDB" id="448448at2759"/>
<dbReference type="Pfam" id="PF08797">
    <property type="entry name" value="HIRAN"/>
    <property type="match status" value="1"/>
</dbReference>
<evidence type="ECO:0000256" key="4">
    <source>
        <dbReference type="ARBA" id="ARBA00022741"/>
    </source>
</evidence>
<comment type="similarity">
    <text evidence="2">Belongs to the SNF2/RAD54 helicase family.</text>
</comment>
<evidence type="ECO:0000256" key="11">
    <source>
        <dbReference type="PROSITE-ProRule" id="PRU00175"/>
    </source>
</evidence>
<dbReference type="GO" id="GO:0006281">
    <property type="term" value="P:DNA repair"/>
    <property type="evidence" value="ECO:0007669"/>
    <property type="project" value="TreeGrafter"/>
</dbReference>
<keyword evidence="5 11" id="KW-0863">Zinc-finger</keyword>
<dbReference type="InterPro" id="IPR036957">
    <property type="entry name" value="Znf_PARP_sf"/>
</dbReference>
<dbReference type="GO" id="GO:0016818">
    <property type="term" value="F:hydrolase activity, acting on acid anhydrides, in phosphorus-containing anhydrides"/>
    <property type="evidence" value="ECO:0007669"/>
    <property type="project" value="InterPro"/>
</dbReference>
<evidence type="ECO:0000259" key="15">
    <source>
        <dbReference type="PROSITE" id="PS51192"/>
    </source>
</evidence>
<evidence type="ECO:0000256" key="12">
    <source>
        <dbReference type="SAM" id="Coils"/>
    </source>
</evidence>
<dbReference type="InterPro" id="IPR027417">
    <property type="entry name" value="P-loop_NTPase"/>
</dbReference>
<organism evidence="17 18">
    <name type="scientific">Coprinellus micaceus</name>
    <name type="common">Glistening ink-cap mushroom</name>
    <name type="synonym">Coprinus micaceus</name>
    <dbReference type="NCBI Taxonomy" id="71717"/>
    <lineage>
        <taxon>Eukaryota</taxon>
        <taxon>Fungi</taxon>
        <taxon>Dikarya</taxon>
        <taxon>Basidiomycota</taxon>
        <taxon>Agaricomycotina</taxon>
        <taxon>Agaricomycetes</taxon>
        <taxon>Agaricomycetidae</taxon>
        <taxon>Agaricales</taxon>
        <taxon>Agaricineae</taxon>
        <taxon>Psathyrellaceae</taxon>
        <taxon>Coprinellus</taxon>
    </lineage>
</organism>
<dbReference type="InterPro" id="IPR050628">
    <property type="entry name" value="SNF2_RAD54_helicase_TF"/>
</dbReference>
<feature type="domain" description="Helicase ATP-binding" evidence="15">
    <location>
        <begin position="488"/>
        <end position="669"/>
    </location>
</feature>
<gene>
    <name evidence="17" type="ORF">FA13DRAFT_1681775</name>
</gene>
<comment type="caution">
    <text evidence="17">The sequence shown here is derived from an EMBL/GenBank/DDBJ whole genome shotgun (WGS) entry which is preliminary data.</text>
</comment>
<evidence type="ECO:0000256" key="7">
    <source>
        <dbReference type="ARBA" id="ARBA00022806"/>
    </source>
</evidence>
<dbReference type="Pfam" id="PF00271">
    <property type="entry name" value="Helicase_C"/>
    <property type="match status" value="2"/>
</dbReference>
<dbReference type="InterPro" id="IPR000330">
    <property type="entry name" value="SNF2_N"/>
</dbReference>
<dbReference type="PROSITE" id="PS00518">
    <property type="entry name" value="ZF_RING_1"/>
    <property type="match status" value="1"/>
</dbReference>
<dbReference type="PANTHER" id="PTHR45626">
    <property type="entry name" value="TRANSCRIPTION TERMINATION FACTOR 2-RELATED"/>
    <property type="match status" value="1"/>
</dbReference>
<dbReference type="CDD" id="cd18793">
    <property type="entry name" value="SF2_C_SNF"/>
    <property type="match status" value="1"/>
</dbReference>
<evidence type="ECO:0000256" key="13">
    <source>
        <dbReference type="SAM" id="MobiDB-lite"/>
    </source>
</evidence>
<evidence type="ECO:0000256" key="6">
    <source>
        <dbReference type="ARBA" id="ARBA00022801"/>
    </source>
</evidence>
<feature type="domain" description="RING-type" evidence="14">
    <location>
        <begin position="834"/>
        <end position="873"/>
    </location>
</feature>
<dbReference type="Pfam" id="PF00176">
    <property type="entry name" value="SNF2-rel_dom"/>
    <property type="match status" value="1"/>
</dbReference>
<dbReference type="GO" id="GO:0008270">
    <property type="term" value="F:zinc ion binding"/>
    <property type="evidence" value="ECO:0007669"/>
    <property type="project" value="UniProtKB-KW"/>
</dbReference>
<dbReference type="PROSITE" id="PS51192">
    <property type="entry name" value="HELICASE_ATP_BIND_1"/>
    <property type="match status" value="1"/>
</dbReference>
<dbReference type="Pfam" id="PF13923">
    <property type="entry name" value="zf-C3HC4_2"/>
    <property type="match status" value="1"/>
</dbReference>
<dbReference type="InterPro" id="IPR014905">
    <property type="entry name" value="HIRAN"/>
</dbReference>
<dbReference type="InterPro" id="IPR038718">
    <property type="entry name" value="SNF2-like_sf"/>
</dbReference>
<dbReference type="InterPro" id="IPR017907">
    <property type="entry name" value="Znf_RING_CS"/>
</dbReference>
<protein>
    <submittedName>
        <fullName evidence="17">Uncharacterized protein</fullName>
    </submittedName>
</protein>
<dbReference type="Gene3D" id="3.40.50.300">
    <property type="entry name" value="P-loop containing nucleotide triphosphate hydrolases"/>
    <property type="match status" value="2"/>
</dbReference>
<evidence type="ECO:0000259" key="16">
    <source>
        <dbReference type="PROSITE" id="PS51194"/>
    </source>
</evidence>
<accession>A0A4Y7TW04</accession>
<keyword evidence="8" id="KW-0862">Zinc</keyword>
<dbReference type="SUPFAM" id="SSF57850">
    <property type="entry name" value="RING/U-box"/>
    <property type="match status" value="1"/>
</dbReference>
<evidence type="ECO:0000313" key="18">
    <source>
        <dbReference type="Proteomes" id="UP000298030"/>
    </source>
</evidence>
<feature type="compositionally biased region" description="Acidic residues" evidence="13">
    <location>
        <begin position="1029"/>
        <end position="1048"/>
    </location>
</feature>
<dbReference type="InterPro" id="IPR001841">
    <property type="entry name" value="Znf_RING"/>
</dbReference>
<dbReference type="Gene3D" id="3.30.1740.10">
    <property type="entry name" value="Zinc finger, PARP-type"/>
    <property type="match status" value="1"/>
</dbReference>
<dbReference type="SMART" id="SM00910">
    <property type="entry name" value="HIRAN"/>
    <property type="match status" value="1"/>
</dbReference>
<feature type="coiled-coil region" evidence="12">
    <location>
        <begin position="365"/>
        <end position="401"/>
    </location>
</feature>
<dbReference type="AlphaFoldDB" id="A0A4Y7TW04"/>
<keyword evidence="10" id="KW-0539">Nucleus</keyword>
<dbReference type="InterPro" id="IPR001650">
    <property type="entry name" value="Helicase_C-like"/>
</dbReference>
<dbReference type="GO" id="GO:0003677">
    <property type="term" value="F:DNA binding"/>
    <property type="evidence" value="ECO:0007669"/>
    <property type="project" value="InterPro"/>
</dbReference>
<dbReference type="InterPro" id="IPR049730">
    <property type="entry name" value="SNF2/RAD54-like_C"/>
</dbReference>
<keyword evidence="7" id="KW-0347">Helicase</keyword>
<keyword evidence="6" id="KW-0378">Hydrolase</keyword>
<keyword evidence="4" id="KW-0547">Nucleotide-binding</keyword>
<dbReference type="EMBL" id="QPFP01000003">
    <property type="protein sequence ID" value="TEB38360.1"/>
    <property type="molecule type" value="Genomic_DNA"/>
</dbReference>
<dbReference type="Gene3D" id="3.30.40.10">
    <property type="entry name" value="Zinc/RING finger domain, C3HC4 (zinc finger)"/>
    <property type="match status" value="1"/>
</dbReference>
<evidence type="ECO:0000256" key="8">
    <source>
        <dbReference type="ARBA" id="ARBA00022833"/>
    </source>
</evidence>
<dbReference type="Proteomes" id="UP000298030">
    <property type="component" value="Unassembled WGS sequence"/>
</dbReference>
<feature type="region of interest" description="Disordered" evidence="13">
    <location>
        <begin position="12"/>
        <end position="38"/>
    </location>
</feature>
<keyword evidence="18" id="KW-1185">Reference proteome</keyword>
<keyword evidence="3" id="KW-0479">Metal-binding</keyword>
<dbReference type="PROSITE" id="PS51194">
    <property type="entry name" value="HELICASE_CTER"/>
    <property type="match status" value="1"/>
</dbReference>
<evidence type="ECO:0000256" key="5">
    <source>
        <dbReference type="ARBA" id="ARBA00022771"/>
    </source>
</evidence>
<dbReference type="Gene3D" id="3.30.70.2330">
    <property type="match status" value="1"/>
</dbReference>
<evidence type="ECO:0000256" key="1">
    <source>
        <dbReference type="ARBA" id="ARBA00004123"/>
    </source>
</evidence>
<keyword evidence="12" id="KW-0175">Coiled coil</keyword>
<dbReference type="SMART" id="SM01336">
    <property type="entry name" value="zf-PARP"/>
    <property type="match status" value="1"/>
</dbReference>
<reference evidence="17 18" key="1">
    <citation type="journal article" date="2019" name="Nat. Ecol. Evol.">
        <title>Megaphylogeny resolves global patterns of mushroom evolution.</title>
        <authorList>
            <person name="Varga T."/>
            <person name="Krizsan K."/>
            <person name="Foldi C."/>
            <person name="Dima B."/>
            <person name="Sanchez-Garcia M."/>
            <person name="Sanchez-Ramirez S."/>
            <person name="Szollosi G.J."/>
            <person name="Szarkandi J.G."/>
            <person name="Papp V."/>
            <person name="Albert L."/>
            <person name="Andreopoulos W."/>
            <person name="Angelini C."/>
            <person name="Antonin V."/>
            <person name="Barry K.W."/>
            <person name="Bougher N.L."/>
            <person name="Buchanan P."/>
            <person name="Buyck B."/>
            <person name="Bense V."/>
            <person name="Catcheside P."/>
            <person name="Chovatia M."/>
            <person name="Cooper J."/>
            <person name="Damon W."/>
            <person name="Desjardin D."/>
            <person name="Finy P."/>
            <person name="Geml J."/>
            <person name="Haridas S."/>
            <person name="Hughes K."/>
            <person name="Justo A."/>
            <person name="Karasinski D."/>
            <person name="Kautmanova I."/>
            <person name="Kiss B."/>
            <person name="Kocsube S."/>
            <person name="Kotiranta H."/>
            <person name="LaButti K.M."/>
            <person name="Lechner B.E."/>
            <person name="Liimatainen K."/>
            <person name="Lipzen A."/>
            <person name="Lukacs Z."/>
            <person name="Mihaltcheva S."/>
            <person name="Morgado L.N."/>
            <person name="Niskanen T."/>
            <person name="Noordeloos M.E."/>
            <person name="Ohm R.A."/>
            <person name="Ortiz-Santana B."/>
            <person name="Ovrebo C."/>
            <person name="Racz N."/>
            <person name="Riley R."/>
            <person name="Savchenko A."/>
            <person name="Shiryaev A."/>
            <person name="Soop K."/>
            <person name="Spirin V."/>
            <person name="Szebenyi C."/>
            <person name="Tomsovsky M."/>
            <person name="Tulloss R.E."/>
            <person name="Uehling J."/>
            <person name="Grigoriev I.V."/>
            <person name="Vagvolgyi C."/>
            <person name="Papp T."/>
            <person name="Martin F.M."/>
            <person name="Miettinen O."/>
            <person name="Hibbett D.S."/>
            <person name="Nagy L.G."/>
        </authorList>
    </citation>
    <scope>NUCLEOTIDE SEQUENCE [LARGE SCALE GENOMIC DNA]</scope>
    <source>
        <strain evidence="17 18">FP101781</strain>
    </source>
</reference>
<dbReference type="GO" id="GO:0005634">
    <property type="term" value="C:nucleus"/>
    <property type="evidence" value="ECO:0007669"/>
    <property type="project" value="UniProtKB-SubCell"/>
</dbReference>
<feature type="region of interest" description="Disordered" evidence="13">
    <location>
        <begin position="970"/>
        <end position="1052"/>
    </location>
</feature>
<dbReference type="SMART" id="SM00487">
    <property type="entry name" value="DEXDc"/>
    <property type="match status" value="1"/>
</dbReference>
<proteinExistence type="inferred from homology"/>
<dbReference type="PROSITE" id="PS50089">
    <property type="entry name" value="ZF_RING_2"/>
    <property type="match status" value="1"/>
</dbReference>
<dbReference type="SUPFAM" id="SSF52540">
    <property type="entry name" value="P-loop containing nucleoside triphosphate hydrolases"/>
    <property type="match status" value="2"/>
</dbReference>
<dbReference type="GO" id="GO:0004386">
    <property type="term" value="F:helicase activity"/>
    <property type="evidence" value="ECO:0007669"/>
    <property type="project" value="UniProtKB-KW"/>
</dbReference>
<dbReference type="PANTHER" id="PTHR45626:SF17">
    <property type="entry name" value="HELICASE-LIKE TRANSCRIPTION FACTOR"/>
    <property type="match status" value="1"/>
</dbReference>
<feature type="domain" description="Helicase C-terminal" evidence="16">
    <location>
        <begin position="913"/>
        <end position="1159"/>
    </location>
</feature>
<dbReference type="InterPro" id="IPR001510">
    <property type="entry name" value="Znf_PARP"/>
</dbReference>
<dbReference type="InterPro" id="IPR013083">
    <property type="entry name" value="Znf_RING/FYVE/PHD"/>
</dbReference>
<dbReference type="InterPro" id="IPR014001">
    <property type="entry name" value="Helicase_ATP-bd"/>
</dbReference>
<evidence type="ECO:0000259" key="14">
    <source>
        <dbReference type="PROSITE" id="PS50089"/>
    </source>
</evidence>
<feature type="region of interest" description="Disordered" evidence="13">
    <location>
        <begin position="279"/>
        <end position="306"/>
    </location>
</feature>
<name>A0A4Y7TW04_COPMI</name>
<sequence>MASPGHVFGYSKSARAKCHGPPPCKNSSMRPGTLRYGRTTTDAATGTETVEWRHWGCVTPDILRQIALVRLDTIPSLNELNTTDQQKIRIAVSLGRIDPADVPETARVKAPVRPTAPVVRHAVPSASTSTTRELADPMALIPPPMTQGTRRAMIAEEEEDAATPMEEIQDELYGQLTSEVVGIRHYRGLVGPGEEVLLMREPANAYDRNAIQVKNISRVQVGHIPRGVAAKLAPLMDAKQVTVEGVINDGNLSGSVGYTLSITLKFYGHPNNRITVLSKLPNNTRKSAPSRPQPATSSSSVNTIGGRSGAGYNGSAHSNTGYGTSAAAAYGGSAYAVPPSYGGASYAASRAGRPAASQQPQGPSQAQLEKIRKQQEAVAKAAELQEMLNTLEKVNDEGRRESLLDSICTKDDILNLSVHTDPPGMAKGNLKVNLLKHQLQALQWCIEKENPVIPTKETDAPVQFWQFKKNPVTGRSFYFNLATKSPQEAAPVLGKGALVGDAMGLGKTLTMIALILATQNDNTPNKFCKSTLIVAPVSVLSNWEKQITDHVAPGHLSTYLYYGNNRSISAADLQKYDIVITTYQTITGEHGAAAQGGAGAKKKKVEGVLMSVPWKRVILDEGHVIRNPKTKMAQAVVALIADKRWVLSGTPIINSPRDLGSMLTFLKICRPLDSEDFFKRLLLRPLKNGEPSGAELLRALMSHICIRRTKEMQDANGVPLIPLPPVEMIRVPVTLTEEVRRLYDQIEEVSANRFERILNSSNSTIFQSNVLSMLTRLRQLVLHPGLLPANYLDELNAAEAASAEAEKPAKPLTPEEKLKLQDALLQAIEDCEECPICFNVIQDDARITSCAHKFCVACIMEVINRDARCPMDRRMLTVADLIERPPPMELTQAPRAREETPETCAGSSAKIDQLIQLLKLIPADEKCLVFSQFTSFLDKVVEAFEEEGISFVRFDGKMSARRRQEAIEQFSVPLKKAPEPEPTPTASASSSRPNALRRTSSRRSSTRKVSYATGEGSDSDGDFMPVENDSADEEDKDLEKDMADDDMDLSTGVDGGNPRVMLISLKAGALGLNLTVANNVFLMDPWWQEGIESQAIDRVNRIGQKKNVHVYQLIAENTVESKVLEIQDRKKKLIKEAFAGTKSRETQRQQKEARLQDLIELFGVRRQNADNAGEASTSGA</sequence>
<evidence type="ECO:0000256" key="3">
    <source>
        <dbReference type="ARBA" id="ARBA00022723"/>
    </source>
</evidence>
<dbReference type="GO" id="GO:0005524">
    <property type="term" value="F:ATP binding"/>
    <property type="evidence" value="ECO:0007669"/>
    <property type="project" value="UniProtKB-KW"/>
</dbReference>